<reference evidence="13 14" key="1">
    <citation type="submission" date="2022-10" db="EMBL/GenBank/DDBJ databases">
        <title>Luteolibacter arcticus strain CCTCC AB 2014275, whole genome shotgun sequencing project.</title>
        <authorList>
            <person name="Zhao G."/>
            <person name="Shen L."/>
        </authorList>
    </citation>
    <scope>NUCLEOTIDE SEQUENCE [LARGE SCALE GENOMIC DNA]</scope>
    <source>
        <strain evidence="13 14">CCTCC AB 2014275</strain>
    </source>
</reference>
<dbReference type="InterPro" id="IPR023168">
    <property type="entry name" value="GatB_Yqey_C_2"/>
</dbReference>
<evidence type="ECO:0000256" key="2">
    <source>
        <dbReference type="ARBA" id="ARBA00011123"/>
    </source>
</evidence>
<gene>
    <name evidence="11 13" type="primary">gatB</name>
    <name evidence="13" type="ORF">OKA05_01515</name>
</gene>
<dbReference type="InterPro" id="IPR042114">
    <property type="entry name" value="GatB_C_1"/>
</dbReference>
<comment type="caution">
    <text evidence="13">The sequence shown here is derived from an EMBL/GenBank/DDBJ whole genome shotgun (WGS) entry which is preliminary data.</text>
</comment>
<keyword evidence="6 11" id="KW-0067">ATP-binding</keyword>
<evidence type="ECO:0000256" key="8">
    <source>
        <dbReference type="ARBA" id="ARBA00024799"/>
    </source>
</evidence>
<dbReference type="HAMAP" id="MF_00121">
    <property type="entry name" value="GatB"/>
    <property type="match status" value="1"/>
</dbReference>
<comment type="function">
    <text evidence="8 11">Allows the formation of correctly charged Asn-tRNA(Asn) or Gln-tRNA(Gln) through the transamidation of misacylated Asp-tRNA(Asn) or Glu-tRNA(Gln) in organisms which lack either or both of asparaginyl-tRNA or glutaminyl-tRNA synthetases. The reaction takes place in the presence of glutamine and ATP through an activated phospho-Asp-tRNA(Asn) or phospho-Glu-tRNA(Gln).</text>
</comment>
<dbReference type="Pfam" id="PF02934">
    <property type="entry name" value="GatB_N"/>
    <property type="match status" value="1"/>
</dbReference>
<comment type="catalytic activity">
    <reaction evidence="10 11">
        <text>L-glutamyl-tRNA(Gln) + L-glutamine + ATP + H2O = L-glutaminyl-tRNA(Gln) + L-glutamate + ADP + phosphate + H(+)</text>
        <dbReference type="Rhea" id="RHEA:17521"/>
        <dbReference type="Rhea" id="RHEA-COMP:9681"/>
        <dbReference type="Rhea" id="RHEA-COMP:9684"/>
        <dbReference type="ChEBI" id="CHEBI:15377"/>
        <dbReference type="ChEBI" id="CHEBI:15378"/>
        <dbReference type="ChEBI" id="CHEBI:29985"/>
        <dbReference type="ChEBI" id="CHEBI:30616"/>
        <dbReference type="ChEBI" id="CHEBI:43474"/>
        <dbReference type="ChEBI" id="CHEBI:58359"/>
        <dbReference type="ChEBI" id="CHEBI:78520"/>
        <dbReference type="ChEBI" id="CHEBI:78521"/>
        <dbReference type="ChEBI" id="CHEBI:456216"/>
    </reaction>
</comment>
<evidence type="ECO:0000259" key="12">
    <source>
        <dbReference type="SMART" id="SM00845"/>
    </source>
</evidence>
<sequence length="484" mass="53187">MSYLVTIGLEVHCQVKTRTKMFCACETSFGEEPNTRTCPVCLGLPGALPVLNRHAIEKTLLAGLLLDCGSPEISRWDRKSYFYPDMPKNFQTTQMDFPLCIGGSVPLYDHCYPTDARKNIARPGHKVRLNRIHLEEDVAKSTHLGNSSLIDFNRAGTPLMEIVTEPDLESAEEAGAFLRSLQMILQQGGISDADMEKGQLRCDVNISLRRKESDPLGAKIELKNLNSISAVRRAIQFETARQAVELDIGNPLFQSTWRWDDDRGETQLMRTKEDAHDYRYFPCPDLLPIVTAPILEKVRPMLTERPHERSARYEADFSVSPYDASVLSSDLPLANYFEALAATPGVPGKKAANFLLNTLLGTLNERSVAIVDSPLSPEKTGALLGLVEGGTLALSQAKEVLVVLLDAPDKDPAAVAKELGFEPADAGELDSLCDQVIAANPKQVDEIKAGNEKLLNFLTGQVMKASSSKPNPKQVTEILASKLK</sequence>
<proteinExistence type="inferred from homology"/>
<keyword evidence="7 11" id="KW-0648">Protein biosynthesis</keyword>
<evidence type="ECO:0000256" key="11">
    <source>
        <dbReference type="HAMAP-Rule" id="MF_00121"/>
    </source>
</evidence>
<dbReference type="InterPro" id="IPR003789">
    <property type="entry name" value="Asn/Gln_tRNA_amidoTrase-B-like"/>
</dbReference>
<keyword evidence="14" id="KW-1185">Reference proteome</keyword>
<comment type="catalytic activity">
    <reaction evidence="9 11">
        <text>L-aspartyl-tRNA(Asn) + L-glutamine + ATP + H2O = L-asparaginyl-tRNA(Asn) + L-glutamate + ADP + phosphate + 2 H(+)</text>
        <dbReference type="Rhea" id="RHEA:14513"/>
        <dbReference type="Rhea" id="RHEA-COMP:9674"/>
        <dbReference type="Rhea" id="RHEA-COMP:9677"/>
        <dbReference type="ChEBI" id="CHEBI:15377"/>
        <dbReference type="ChEBI" id="CHEBI:15378"/>
        <dbReference type="ChEBI" id="CHEBI:29985"/>
        <dbReference type="ChEBI" id="CHEBI:30616"/>
        <dbReference type="ChEBI" id="CHEBI:43474"/>
        <dbReference type="ChEBI" id="CHEBI:58359"/>
        <dbReference type="ChEBI" id="CHEBI:78515"/>
        <dbReference type="ChEBI" id="CHEBI:78516"/>
        <dbReference type="ChEBI" id="CHEBI:456216"/>
    </reaction>
</comment>
<name>A0ABT3GC56_9BACT</name>
<evidence type="ECO:0000256" key="1">
    <source>
        <dbReference type="ARBA" id="ARBA00005306"/>
    </source>
</evidence>
<protein>
    <recommendedName>
        <fullName evidence="3 11">Aspartyl/glutamyl-tRNA(Asn/Gln) amidotransferase subunit B</fullName>
        <shortName evidence="11">Asp/Glu-ADT subunit B</shortName>
        <ecNumber evidence="11">6.3.5.-</ecNumber>
    </recommendedName>
</protein>
<evidence type="ECO:0000313" key="14">
    <source>
        <dbReference type="Proteomes" id="UP001320876"/>
    </source>
</evidence>
<dbReference type="Gene3D" id="1.10.150.380">
    <property type="entry name" value="GatB domain, N-terminal subdomain"/>
    <property type="match status" value="1"/>
</dbReference>
<evidence type="ECO:0000256" key="7">
    <source>
        <dbReference type="ARBA" id="ARBA00022917"/>
    </source>
</evidence>
<accession>A0ABT3GC56</accession>
<dbReference type="InterPro" id="IPR006075">
    <property type="entry name" value="Asn/Gln-tRNA_Trfase_suB/E_cat"/>
</dbReference>
<dbReference type="NCBIfam" id="NF004012">
    <property type="entry name" value="PRK05477.1-2"/>
    <property type="match status" value="1"/>
</dbReference>
<dbReference type="InterPro" id="IPR017959">
    <property type="entry name" value="Asn/Gln-tRNA_amidoTrfase_suB/E"/>
</dbReference>
<dbReference type="EMBL" id="JAPDDT010000001">
    <property type="protein sequence ID" value="MCW1921210.1"/>
    <property type="molecule type" value="Genomic_DNA"/>
</dbReference>
<evidence type="ECO:0000256" key="5">
    <source>
        <dbReference type="ARBA" id="ARBA00022741"/>
    </source>
</evidence>
<comment type="subunit">
    <text evidence="2 11">Heterotrimer of A, B and C subunits.</text>
</comment>
<evidence type="ECO:0000313" key="13">
    <source>
        <dbReference type="EMBL" id="MCW1921210.1"/>
    </source>
</evidence>
<dbReference type="PANTHER" id="PTHR11659:SF0">
    <property type="entry name" value="GLUTAMYL-TRNA(GLN) AMIDOTRANSFERASE SUBUNIT B, MITOCHONDRIAL"/>
    <property type="match status" value="1"/>
</dbReference>
<keyword evidence="5 11" id="KW-0547">Nucleotide-binding</keyword>
<dbReference type="PROSITE" id="PS01234">
    <property type="entry name" value="GATB"/>
    <property type="match status" value="1"/>
</dbReference>
<feature type="domain" description="Asn/Gln amidotransferase" evidence="12">
    <location>
        <begin position="335"/>
        <end position="483"/>
    </location>
</feature>
<evidence type="ECO:0000256" key="3">
    <source>
        <dbReference type="ARBA" id="ARBA00016923"/>
    </source>
</evidence>
<dbReference type="Proteomes" id="UP001320876">
    <property type="component" value="Unassembled WGS sequence"/>
</dbReference>
<organism evidence="13 14">
    <name type="scientific">Luteolibacter arcticus</name>
    <dbReference type="NCBI Taxonomy" id="1581411"/>
    <lineage>
        <taxon>Bacteria</taxon>
        <taxon>Pseudomonadati</taxon>
        <taxon>Verrucomicrobiota</taxon>
        <taxon>Verrucomicrobiia</taxon>
        <taxon>Verrucomicrobiales</taxon>
        <taxon>Verrucomicrobiaceae</taxon>
        <taxon>Luteolibacter</taxon>
    </lineage>
</organism>
<dbReference type="PANTHER" id="PTHR11659">
    <property type="entry name" value="GLUTAMYL-TRNA GLN AMIDOTRANSFERASE SUBUNIT B MITOCHONDRIAL AND PROKARYOTIC PET112-RELATED"/>
    <property type="match status" value="1"/>
</dbReference>
<dbReference type="SMART" id="SM00845">
    <property type="entry name" value="GatB_Yqey"/>
    <property type="match status" value="1"/>
</dbReference>
<dbReference type="InterPro" id="IPR018027">
    <property type="entry name" value="Asn/Gln_amidotransferase"/>
</dbReference>
<dbReference type="RefSeq" id="WP_264485319.1">
    <property type="nucleotide sequence ID" value="NZ_JAPDDT010000001.1"/>
</dbReference>
<dbReference type="SUPFAM" id="SSF55931">
    <property type="entry name" value="Glutamine synthetase/guanido kinase"/>
    <property type="match status" value="1"/>
</dbReference>
<keyword evidence="4 11" id="KW-0436">Ligase</keyword>
<dbReference type="InterPro" id="IPR004413">
    <property type="entry name" value="GatB"/>
</dbReference>
<evidence type="ECO:0000256" key="4">
    <source>
        <dbReference type="ARBA" id="ARBA00022598"/>
    </source>
</evidence>
<evidence type="ECO:0000256" key="6">
    <source>
        <dbReference type="ARBA" id="ARBA00022840"/>
    </source>
</evidence>
<dbReference type="EC" id="6.3.5.-" evidence="11"/>
<comment type="similarity">
    <text evidence="1 11">Belongs to the GatB/GatE family. GatB subfamily.</text>
</comment>
<dbReference type="InterPro" id="IPR017958">
    <property type="entry name" value="Gln-tRNA_amidoTrfase_suB_CS"/>
</dbReference>
<evidence type="ECO:0000256" key="10">
    <source>
        <dbReference type="ARBA" id="ARBA00047913"/>
    </source>
</evidence>
<dbReference type="NCBIfam" id="NF004014">
    <property type="entry name" value="PRK05477.1-4"/>
    <property type="match status" value="1"/>
</dbReference>
<dbReference type="NCBIfam" id="TIGR00133">
    <property type="entry name" value="gatB"/>
    <property type="match status" value="1"/>
</dbReference>
<dbReference type="Gene3D" id="1.10.10.410">
    <property type="match status" value="1"/>
</dbReference>
<dbReference type="InterPro" id="IPR014746">
    <property type="entry name" value="Gln_synth/guanido_kin_cat_dom"/>
</dbReference>
<dbReference type="SUPFAM" id="SSF89095">
    <property type="entry name" value="GatB/YqeY motif"/>
    <property type="match status" value="1"/>
</dbReference>
<dbReference type="Pfam" id="PF02637">
    <property type="entry name" value="GatB_Yqey"/>
    <property type="match status" value="1"/>
</dbReference>
<evidence type="ECO:0000256" key="9">
    <source>
        <dbReference type="ARBA" id="ARBA00047380"/>
    </source>
</evidence>